<gene>
    <name evidence="2" type="ORF">C8F04DRAFT_1085174</name>
</gene>
<dbReference type="Proteomes" id="UP001218188">
    <property type="component" value="Unassembled WGS sequence"/>
</dbReference>
<name>A0AAD6T5L5_9AGAR</name>
<organism evidence="2 3">
    <name type="scientific">Mycena alexandri</name>
    <dbReference type="NCBI Taxonomy" id="1745969"/>
    <lineage>
        <taxon>Eukaryota</taxon>
        <taxon>Fungi</taxon>
        <taxon>Dikarya</taxon>
        <taxon>Basidiomycota</taxon>
        <taxon>Agaricomycotina</taxon>
        <taxon>Agaricomycetes</taxon>
        <taxon>Agaricomycetidae</taxon>
        <taxon>Agaricales</taxon>
        <taxon>Marasmiineae</taxon>
        <taxon>Mycenaceae</taxon>
        <taxon>Mycena</taxon>
    </lineage>
</organism>
<dbReference type="SMART" id="SM00450">
    <property type="entry name" value="RHOD"/>
    <property type="match status" value="1"/>
</dbReference>
<dbReference type="InterPro" id="IPR036873">
    <property type="entry name" value="Rhodanese-like_dom_sf"/>
</dbReference>
<sequence>MSTDWHAAFPSPTSTPASITPDELAVFIREKELMRDYIVVDVRRTDFEGAFIAGALNLPAHSFYPTLSTVVTLLSPVPLVVFHCNSCKPGGWYQDALDVKRVKTSRAVVLEGGIKAWIEAFGDDEKLTKKL</sequence>
<dbReference type="Gene3D" id="3.40.250.10">
    <property type="entry name" value="Rhodanese-like domain"/>
    <property type="match status" value="1"/>
</dbReference>
<accession>A0AAD6T5L5</accession>
<evidence type="ECO:0000313" key="3">
    <source>
        <dbReference type="Proteomes" id="UP001218188"/>
    </source>
</evidence>
<keyword evidence="3" id="KW-1185">Reference proteome</keyword>
<protein>
    <submittedName>
        <fullName evidence="2">Rhodanese-like domain-containing protein</fullName>
    </submittedName>
</protein>
<evidence type="ECO:0000259" key="1">
    <source>
        <dbReference type="PROSITE" id="PS50206"/>
    </source>
</evidence>
<dbReference type="EMBL" id="JARJCM010000025">
    <property type="protein sequence ID" value="KAJ7039868.1"/>
    <property type="molecule type" value="Genomic_DNA"/>
</dbReference>
<dbReference type="Pfam" id="PF00581">
    <property type="entry name" value="Rhodanese"/>
    <property type="match status" value="1"/>
</dbReference>
<feature type="domain" description="Rhodanese" evidence="1">
    <location>
        <begin position="33"/>
        <end position="126"/>
    </location>
</feature>
<proteinExistence type="predicted"/>
<reference evidence="2" key="1">
    <citation type="submission" date="2023-03" db="EMBL/GenBank/DDBJ databases">
        <title>Massive genome expansion in bonnet fungi (Mycena s.s.) driven by repeated elements and novel gene families across ecological guilds.</title>
        <authorList>
            <consortium name="Lawrence Berkeley National Laboratory"/>
            <person name="Harder C.B."/>
            <person name="Miyauchi S."/>
            <person name="Viragh M."/>
            <person name="Kuo A."/>
            <person name="Thoen E."/>
            <person name="Andreopoulos B."/>
            <person name="Lu D."/>
            <person name="Skrede I."/>
            <person name="Drula E."/>
            <person name="Henrissat B."/>
            <person name="Morin E."/>
            <person name="Kohler A."/>
            <person name="Barry K."/>
            <person name="LaButti K."/>
            <person name="Morin E."/>
            <person name="Salamov A."/>
            <person name="Lipzen A."/>
            <person name="Mereny Z."/>
            <person name="Hegedus B."/>
            <person name="Baldrian P."/>
            <person name="Stursova M."/>
            <person name="Weitz H."/>
            <person name="Taylor A."/>
            <person name="Grigoriev I.V."/>
            <person name="Nagy L.G."/>
            <person name="Martin F."/>
            <person name="Kauserud H."/>
        </authorList>
    </citation>
    <scope>NUCLEOTIDE SEQUENCE</scope>
    <source>
        <strain evidence="2">CBHHK200</strain>
    </source>
</reference>
<dbReference type="PROSITE" id="PS50206">
    <property type="entry name" value="RHODANESE_3"/>
    <property type="match status" value="1"/>
</dbReference>
<comment type="caution">
    <text evidence="2">The sequence shown here is derived from an EMBL/GenBank/DDBJ whole genome shotgun (WGS) entry which is preliminary data.</text>
</comment>
<dbReference type="SUPFAM" id="SSF52821">
    <property type="entry name" value="Rhodanese/Cell cycle control phosphatase"/>
    <property type="match status" value="1"/>
</dbReference>
<dbReference type="AlphaFoldDB" id="A0AAD6T5L5"/>
<evidence type="ECO:0000313" key="2">
    <source>
        <dbReference type="EMBL" id="KAJ7039868.1"/>
    </source>
</evidence>
<dbReference type="InterPro" id="IPR001763">
    <property type="entry name" value="Rhodanese-like_dom"/>
</dbReference>